<accession>A0A1A8VPC3</accession>
<dbReference type="GO" id="GO:0008270">
    <property type="term" value="F:zinc ion binding"/>
    <property type="evidence" value="ECO:0007669"/>
    <property type="project" value="UniProtKB-KW"/>
</dbReference>
<dbReference type="InterPro" id="IPR000058">
    <property type="entry name" value="Znf_AN1"/>
</dbReference>
<evidence type="ECO:0000259" key="7">
    <source>
        <dbReference type="PROSITE" id="PS51039"/>
    </source>
</evidence>
<feature type="compositionally biased region" description="Polar residues" evidence="5">
    <location>
        <begin position="159"/>
        <end position="168"/>
    </location>
</feature>
<dbReference type="FunFam" id="1.20.5.4770:FF:000007">
    <property type="entry name" value="Zinc finger A20 and AN1 domain-containing stress-associated protein 1"/>
    <property type="match status" value="2"/>
</dbReference>
<feature type="domain" description="A20-type" evidence="6">
    <location>
        <begin position="231"/>
        <end position="265"/>
    </location>
</feature>
<dbReference type="AlphaFoldDB" id="A0A1A8VPC3"/>
<feature type="compositionally biased region" description="Basic and acidic residues" evidence="5">
    <location>
        <begin position="297"/>
        <end position="317"/>
    </location>
</feature>
<dbReference type="Gene3D" id="4.10.1110.10">
    <property type="entry name" value="AN1-like Zinc finger"/>
    <property type="match status" value="1"/>
</dbReference>
<dbReference type="SMART" id="SM00259">
    <property type="entry name" value="ZnF_A20"/>
    <property type="match status" value="2"/>
</dbReference>
<dbReference type="InterPro" id="IPR002653">
    <property type="entry name" value="Znf_A20"/>
</dbReference>
<dbReference type="PANTHER" id="PTHR10634">
    <property type="entry name" value="AN1-TYPE ZINC FINGER PROTEIN"/>
    <property type="match status" value="1"/>
</dbReference>
<evidence type="ECO:0000256" key="4">
    <source>
        <dbReference type="PROSITE-ProRule" id="PRU00449"/>
    </source>
</evidence>
<dbReference type="InterPro" id="IPR035896">
    <property type="entry name" value="AN1-like_Znf"/>
</dbReference>
<feature type="region of interest" description="Disordered" evidence="5">
    <location>
        <begin position="361"/>
        <end position="402"/>
    </location>
</feature>
<dbReference type="PROSITE" id="PS51039">
    <property type="entry name" value="ZF_AN1"/>
    <property type="match status" value="1"/>
</dbReference>
<dbReference type="SUPFAM" id="SSF57716">
    <property type="entry name" value="Glucocorticoid receptor-like (DNA-binding domain)"/>
    <property type="match status" value="2"/>
</dbReference>
<feature type="domain" description="AN1-type" evidence="7">
    <location>
        <begin position="406"/>
        <end position="452"/>
    </location>
</feature>
<evidence type="ECO:0000256" key="3">
    <source>
        <dbReference type="ARBA" id="ARBA00022833"/>
    </source>
</evidence>
<feature type="compositionally biased region" description="Polar residues" evidence="5">
    <location>
        <begin position="132"/>
        <end position="141"/>
    </location>
</feature>
<dbReference type="Proteomes" id="UP000078560">
    <property type="component" value="Unassembled WGS sequence"/>
</dbReference>
<protein>
    <submittedName>
        <fullName evidence="8">Zinc finger protein, putative</fullName>
    </submittedName>
</protein>
<evidence type="ECO:0000256" key="2">
    <source>
        <dbReference type="ARBA" id="ARBA00022771"/>
    </source>
</evidence>
<evidence type="ECO:0000313" key="9">
    <source>
        <dbReference type="Proteomes" id="UP000078560"/>
    </source>
</evidence>
<evidence type="ECO:0000256" key="5">
    <source>
        <dbReference type="SAM" id="MobiDB-lite"/>
    </source>
</evidence>
<feature type="compositionally biased region" description="Low complexity" evidence="5">
    <location>
        <begin position="390"/>
        <end position="401"/>
    </location>
</feature>
<feature type="region of interest" description="Disordered" evidence="5">
    <location>
        <begin position="159"/>
        <end position="201"/>
    </location>
</feature>
<gene>
    <name evidence="8" type="ORF">POVCU2_0008830</name>
</gene>
<feature type="compositionally biased region" description="Basic and acidic residues" evidence="5">
    <location>
        <begin position="95"/>
        <end position="115"/>
    </location>
</feature>
<feature type="compositionally biased region" description="Polar residues" evidence="5">
    <location>
        <begin position="361"/>
        <end position="370"/>
    </location>
</feature>
<feature type="compositionally biased region" description="Low complexity" evidence="5">
    <location>
        <begin position="169"/>
        <end position="179"/>
    </location>
</feature>
<sequence>MTLLNQTQVGRVFLQKAFQTMSSEKNATTPTPVLCENNCGFYGNPANNNLCSKCYREFQEKKKKEISDMEKINEKNITETLHSYGKINELIEPSYLKDKDKDKENPSFSKKEKSAEGGQNVGTNMEEENGNSKDNGISSSINMKNTEINTDEVKNYIDSNDNINKGNRSISSVNSSSSVPRDKDNDNNNKANVNHGNGDNAKEMADKNKCHLCLFLQKAFQTMSSEKNATTPTPVLCENNCGFYGNPANNNLCSKCYREFQEKKKKEISDMEKINEKNITETLHSYGKINELIEPSYLKDKDKDKENPSFSKKEKSAEGGQNVGTNMEEENGNSKDNGISSSINMKNTEINTDEVKNYIDSNDNINKGNRSISSVNSSSSVPRDKDNDNNNKANVNHGNGDNAKEMADKNKCHLCCKRIGLLGIKCRCNYYFCSLHRYADAHNCTFDYKNYHKQQLIKNNVKVVADKIKKI</sequence>
<dbReference type="PROSITE" id="PS51036">
    <property type="entry name" value="ZF_A20"/>
    <property type="match status" value="2"/>
</dbReference>
<evidence type="ECO:0000256" key="1">
    <source>
        <dbReference type="ARBA" id="ARBA00022723"/>
    </source>
</evidence>
<evidence type="ECO:0000313" key="8">
    <source>
        <dbReference type="EMBL" id="SBS81168.1"/>
    </source>
</evidence>
<dbReference type="SUPFAM" id="SSF118310">
    <property type="entry name" value="AN1-like Zinc finger"/>
    <property type="match status" value="1"/>
</dbReference>
<name>A0A1A8VPC3_PLAOA</name>
<organism evidence="8 9">
    <name type="scientific">Plasmodium ovale curtisi</name>
    <dbReference type="NCBI Taxonomy" id="864141"/>
    <lineage>
        <taxon>Eukaryota</taxon>
        <taxon>Sar</taxon>
        <taxon>Alveolata</taxon>
        <taxon>Apicomplexa</taxon>
        <taxon>Aconoidasida</taxon>
        <taxon>Haemosporida</taxon>
        <taxon>Plasmodiidae</taxon>
        <taxon>Plasmodium</taxon>
        <taxon>Plasmodium (Plasmodium)</taxon>
    </lineage>
</organism>
<dbReference type="PANTHER" id="PTHR10634:SF149">
    <property type="entry name" value="AN1-TYPE DOMAIN-CONTAINING PROTEIN-RELATED"/>
    <property type="match status" value="1"/>
</dbReference>
<feature type="region of interest" description="Disordered" evidence="5">
    <location>
        <begin position="297"/>
        <end position="343"/>
    </location>
</feature>
<feature type="domain" description="A20-type" evidence="6">
    <location>
        <begin position="29"/>
        <end position="63"/>
    </location>
</feature>
<keyword evidence="3" id="KW-0862">Zinc</keyword>
<dbReference type="SMART" id="SM00154">
    <property type="entry name" value="ZnF_AN1"/>
    <property type="match status" value="1"/>
</dbReference>
<dbReference type="GO" id="GO:0003677">
    <property type="term" value="F:DNA binding"/>
    <property type="evidence" value="ECO:0007669"/>
    <property type="project" value="InterPro"/>
</dbReference>
<feature type="compositionally biased region" description="Polar residues" evidence="5">
    <location>
        <begin position="334"/>
        <end position="343"/>
    </location>
</feature>
<dbReference type="Pfam" id="PF01754">
    <property type="entry name" value="zf-A20"/>
    <property type="match status" value="2"/>
</dbReference>
<reference evidence="9" key="1">
    <citation type="submission" date="2016-05" db="EMBL/GenBank/DDBJ databases">
        <authorList>
            <person name="Naeem Raeece"/>
        </authorList>
    </citation>
    <scope>NUCLEOTIDE SEQUENCE [LARGE SCALE GENOMIC DNA]</scope>
</reference>
<feature type="region of interest" description="Disordered" evidence="5">
    <location>
        <begin position="95"/>
        <end position="141"/>
    </location>
</feature>
<dbReference type="Gene3D" id="1.20.5.4770">
    <property type="match status" value="2"/>
</dbReference>
<feature type="compositionally biased region" description="Low complexity" evidence="5">
    <location>
        <begin position="188"/>
        <end position="199"/>
    </location>
</feature>
<keyword evidence="2 4" id="KW-0863">Zinc-finger</keyword>
<dbReference type="EMBL" id="FLQU01000125">
    <property type="protein sequence ID" value="SBS81168.1"/>
    <property type="molecule type" value="Genomic_DNA"/>
</dbReference>
<feature type="compositionally biased region" description="Low complexity" evidence="5">
    <location>
        <begin position="371"/>
        <end position="381"/>
    </location>
</feature>
<dbReference type="InterPro" id="IPR050652">
    <property type="entry name" value="AN1_A20_ZnFinger"/>
</dbReference>
<proteinExistence type="predicted"/>
<evidence type="ECO:0000259" key="6">
    <source>
        <dbReference type="PROSITE" id="PS51036"/>
    </source>
</evidence>
<keyword evidence="1" id="KW-0479">Metal-binding</keyword>